<dbReference type="EMBL" id="KI397331">
    <property type="protein sequence ID" value="ERM96051.1"/>
    <property type="molecule type" value="Genomic_DNA"/>
</dbReference>
<keyword evidence="4" id="KW-1185">Reference proteome</keyword>
<evidence type="ECO:0000256" key="1">
    <source>
        <dbReference type="ARBA" id="ARBA00005437"/>
    </source>
</evidence>
<dbReference type="InterPro" id="IPR038595">
    <property type="entry name" value="LOR_sf"/>
</dbReference>
<dbReference type="InterPro" id="IPR025659">
    <property type="entry name" value="Tubby-like_C"/>
</dbReference>
<dbReference type="PANTHER" id="PTHR31087">
    <property type="match status" value="1"/>
</dbReference>
<sequence>MAKIHPQASISPLPSSSPSPYTTSGQEAFTIWMKSLVFNSNGCTVFDSKGRIVYRVDNYDCKCNDEVYLMDLSGKLVFAILRKKLRVFGRWEGFKCKGSMVEHGKPWFQVRKPYRILKRDLNCEVTVGCSEIQPIHYRLEGSPGKASCKIVDRSGAVVAEAS</sequence>
<dbReference type="eggNOG" id="ENOG502RYHC">
    <property type="taxonomic scope" value="Eukaryota"/>
</dbReference>
<feature type="compositionally biased region" description="Low complexity" evidence="2">
    <location>
        <begin position="9"/>
        <end position="20"/>
    </location>
</feature>
<evidence type="ECO:0000313" key="4">
    <source>
        <dbReference type="Proteomes" id="UP000017836"/>
    </source>
</evidence>
<accession>W1NKQ5</accession>
<gene>
    <name evidence="3" type="ORF">AMTR_s00129p00095850</name>
</gene>
<dbReference type="Proteomes" id="UP000017836">
    <property type="component" value="Unassembled WGS sequence"/>
</dbReference>
<organism evidence="3 4">
    <name type="scientific">Amborella trichopoda</name>
    <dbReference type="NCBI Taxonomy" id="13333"/>
    <lineage>
        <taxon>Eukaryota</taxon>
        <taxon>Viridiplantae</taxon>
        <taxon>Streptophyta</taxon>
        <taxon>Embryophyta</taxon>
        <taxon>Tracheophyta</taxon>
        <taxon>Spermatophyta</taxon>
        <taxon>Magnoliopsida</taxon>
        <taxon>Amborellales</taxon>
        <taxon>Amborellaceae</taxon>
        <taxon>Amborella</taxon>
    </lineage>
</organism>
<dbReference type="AlphaFoldDB" id="W1NKQ5"/>
<dbReference type="HOGENOM" id="CLU_063146_2_2_1"/>
<dbReference type="PANTHER" id="PTHR31087:SF25">
    <property type="entry name" value="TRANSLATION INITIATION FACTOR 2B FAMILY PROTEIN, PUTATIVE, EXPRESSED-RELATED"/>
    <property type="match status" value="1"/>
</dbReference>
<dbReference type="Gramene" id="ERM96051">
    <property type="protein sequence ID" value="ERM96051"/>
    <property type="gene ID" value="AMTR_s00129p00095850"/>
</dbReference>
<dbReference type="OMA" id="RREVYIM"/>
<evidence type="ECO:0000256" key="2">
    <source>
        <dbReference type="SAM" id="MobiDB-lite"/>
    </source>
</evidence>
<dbReference type="STRING" id="13333.W1NKQ5"/>
<reference evidence="4" key="1">
    <citation type="journal article" date="2013" name="Science">
        <title>The Amborella genome and the evolution of flowering plants.</title>
        <authorList>
            <consortium name="Amborella Genome Project"/>
        </authorList>
    </citation>
    <scope>NUCLEOTIDE SEQUENCE [LARGE SCALE GENOMIC DNA]</scope>
</reference>
<dbReference type="SUPFAM" id="SSF54518">
    <property type="entry name" value="Tubby C-terminal domain-like"/>
    <property type="match status" value="1"/>
</dbReference>
<comment type="similarity">
    <text evidence="1">Belongs to the LOR family.</text>
</comment>
<feature type="region of interest" description="Disordered" evidence="2">
    <location>
        <begin position="1"/>
        <end position="21"/>
    </location>
</feature>
<proteinExistence type="inferred from homology"/>
<dbReference type="InterPro" id="IPR007612">
    <property type="entry name" value="LOR"/>
</dbReference>
<name>W1NKQ5_AMBTC</name>
<dbReference type="Pfam" id="PF04525">
    <property type="entry name" value="LOR"/>
    <property type="match status" value="1"/>
</dbReference>
<protein>
    <submittedName>
        <fullName evidence="3">Uncharacterized protein</fullName>
    </submittedName>
</protein>
<evidence type="ECO:0000313" key="3">
    <source>
        <dbReference type="EMBL" id="ERM96051.1"/>
    </source>
</evidence>
<dbReference type="Gene3D" id="2.40.160.200">
    <property type="entry name" value="LURP1-related"/>
    <property type="match status" value="1"/>
</dbReference>